<gene>
    <name evidence="1" type="ORF">AMORRO_LOCUS427</name>
</gene>
<evidence type="ECO:0000313" key="2">
    <source>
        <dbReference type="Proteomes" id="UP000789342"/>
    </source>
</evidence>
<organism evidence="1 2">
    <name type="scientific">Acaulospora morrowiae</name>
    <dbReference type="NCBI Taxonomy" id="94023"/>
    <lineage>
        <taxon>Eukaryota</taxon>
        <taxon>Fungi</taxon>
        <taxon>Fungi incertae sedis</taxon>
        <taxon>Mucoromycota</taxon>
        <taxon>Glomeromycotina</taxon>
        <taxon>Glomeromycetes</taxon>
        <taxon>Diversisporales</taxon>
        <taxon>Acaulosporaceae</taxon>
        <taxon>Acaulospora</taxon>
    </lineage>
</organism>
<name>A0A9N8YP69_9GLOM</name>
<accession>A0A9N8YP69</accession>
<dbReference type="Proteomes" id="UP000789342">
    <property type="component" value="Unassembled WGS sequence"/>
</dbReference>
<proteinExistence type="predicted"/>
<comment type="caution">
    <text evidence="1">The sequence shown here is derived from an EMBL/GenBank/DDBJ whole genome shotgun (WGS) entry which is preliminary data.</text>
</comment>
<sequence length="54" mass="6404">MYISKIGIGYRYSAYNIGRYLVYIGYKEVIKKETKRFKTLKKLLQVLLQVLANN</sequence>
<keyword evidence="2" id="KW-1185">Reference proteome</keyword>
<evidence type="ECO:0000313" key="1">
    <source>
        <dbReference type="EMBL" id="CAG8443024.1"/>
    </source>
</evidence>
<dbReference type="AlphaFoldDB" id="A0A9N8YP69"/>
<protein>
    <submittedName>
        <fullName evidence="1">17368_t:CDS:1</fullName>
    </submittedName>
</protein>
<dbReference type="EMBL" id="CAJVPV010000109">
    <property type="protein sequence ID" value="CAG8443024.1"/>
    <property type="molecule type" value="Genomic_DNA"/>
</dbReference>
<reference evidence="1" key="1">
    <citation type="submission" date="2021-06" db="EMBL/GenBank/DDBJ databases">
        <authorList>
            <person name="Kallberg Y."/>
            <person name="Tangrot J."/>
            <person name="Rosling A."/>
        </authorList>
    </citation>
    <scope>NUCLEOTIDE SEQUENCE</scope>
    <source>
        <strain evidence="1">CL551</strain>
    </source>
</reference>